<name>A0A2Y9U2L7_9GAMM</name>
<protein>
    <submittedName>
        <fullName evidence="1">Protein YrbN</fullName>
    </submittedName>
</protein>
<keyword evidence="2" id="KW-1185">Reference proteome</keyword>
<proteinExistence type="predicted"/>
<dbReference type="KEGG" id="lpv:HYN51_12290"/>
<evidence type="ECO:0000313" key="1">
    <source>
        <dbReference type="EMBL" id="AWH90091.1"/>
    </source>
</evidence>
<sequence length="25" mass="2958">MKMTEYFLNKVCRLAAIFSEARVHV</sequence>
<accession>A0A2Y9U2L7</accession>
<reference evidence="1 2" key="1">
    <citation type="journal article" date="2019" name="Int. J. Syst. Evol. Microbiol.">
        <title>Limnobaculum parvum gen. nov., sp. nov., isolated from a freshwater lake.</title>
        <authorList>
            <person name="Baek C."/>
            <person name="Shin S.K."/>
            <person name="Yi H."/>
        </authorList>
    </citation>
    <scope>NUCLEOTIDE SEQUENCE [LARGE SCALE GENOMIC DNA]</scope>
    <source>
        <strain evidence="1 2">HYN0051</strain>
    </source>
</reference>
<dbReference type="NCBIfam" id="NF033440">
    <property type="entry name" value="small_YrbN"/>
    <property type="match status" value="1"/>
</dbReference>
<dbReference type="Proteomes" id="UP000244908">
    <property type="component" value="Chromosome"/>
</dbReference>
<dbReference type="AlphaFoldDB" id="A0A2Y9U2L7"/>
<organism evidence="1 2">
    <name type="scientific">Limnobaculum parvum</name>
    <dbReference type="NCBI Taxonomy" id="2172103"/>
    <lineage>
        <taxon>Bacteria</taxon>
        <taxon>Pseudomonadati</taxon>
        <taxon>Pseudomonadota</taxon>
        <taxon>Gammaproteobacteria</taxon>
        <taxon>Enterobacterales</taxon>
        <taxon>Budviciaceae</taxon>
        <taxon>Limnobaculum</taxon>
    </lineage>
</organism>
<dbReference type="EMBL" id="CP029185">
    <property type="protein sequence ID" value="AWH90091.1"/>
    <property type="molecule type" value="Genomic_DNA"/>
</dbReference>
<dbReference type="InterPro" id="IPR049607">
    <property type="entry name" value="YrbN-like"/>
</dbReference>
<gene>
    <name evidence="1" type="primary">yrbN</name>
    <name evidence="1" type="ORF">HYN51_12290</name>
</gene>
<evidence type="ECO:0000313" key="2">
    <source>
        <dbReference type="Proteomes" id="UP000244908"/>
    </source>
</evidence>